<keyword evidence="1" id="KW-0732">Signal</keyword>
<accession>A0A0L8M8R8</accession>
<dbReference type="PATRIC" id="fig|1961.12.peg.5798"/>
<feature type="chain" id="PRO_5038544233" description="Secreted protein" evidence="1">
    <location>
        <begin position="25"/>
        <end position="131"/>
    </location>
</feature>
<reference evidence="3" key="1">
    <citation type="submission" date="2015-07" db="EMBL/GenBank/DDBJ databases">
        <authorList>
            <consortium name="Consortium for Microbial Forensics and Genomics (microFORGE)"/>
            <person name="Knight B.M."/>
            <person name="Roberts D.P."/>
            <person name="Lin D."/>
            <person name="Hari K."/>
            <person name="Fletcher J."/>
            <person name="Melcher U."/>
            <person name="Blagden T."/>
            <person name="Winegar R.A."/>
        </authorList>
    </citation>
    <scope>NUCLEOTIDE SEQUENCE [LARGE SCALE GENOMIC DNA]</scope>
    <source>
        <strain evidence="3">NRRL B-1447</strain>
    </source>
</reference>
<evidence type="ECO:0000313" key="2">
    <source>
        <dbReference type="EMBL" id="KOG46778.1"/>
    </source>
</evidence>
<name>A0A0L8M8R8_STRVG</name>
<feature type="signal peptide" evidence="1">
    <location>
        <begin position="1"/>
        <end position="24"/>
    </location>
</feature>
<dbReference type="RefSeq" id="WP_030387791.1">
    <property type="nucleotide sequence ID" value="NZ_LGUV01000346.1"/>
</dbReference>
<evidence type="ECO:0000256" key="1">
    <source>
        <dbReference type="SAM" id="SignalP"/>
    </source>
</evidence>
<gene>
    <name evidence="2" type="ORF">ADK75_25915</name>
</gene>
<dbReference type="EMBL" id="LGUV01000346">
    <property type="protein sequence ID" value="KOG46778.1"/>
    <property type="molecule type" value="Genomic_DNA"/>
</dbReference>
<protein>
    <recommendedName>
        <fullName evidence="4">Secreted protein</fullName>
    </recommendedName>
</protein>
<organism evidence="2 3">
    <name type="scientific">Streptomyces virginiae</name>
    <name type="common">Streptomyces cinnamonensis</name>
    <dbReference type="NCBI Taxonomy" id="1961"/>
    <lineage>
        <taxon>Bacteria</taxon>
        <taxon>Bacillati</taxon>
        <taxon>Actinomycetota</taxon>
        <taxon>Actinomycetes</taxon>
        <taxon>Kitasatosporales</taxon>
        <taxon>Streptomycetaceae</taxon>
        <taxon>Streptomyces</taxon>
    </lineage>
</organism>
<dbReference type="Proteomes" id="UP000037084">
    <property type="component" value="Unassembled WGS sequence"/>
</dbReference>
<dbReference type="OrthoDB" id="4291547at2"/>
<evidence type="ECO:0008006" key="4">
    <source>
        <dbReference type="Google" id="ProtNLM"/>
    </source>
</evidence>
<evidence type="ECO:0000313" key="3">
    <source>
        <dbReference type="Proteomes" id="UP000037084"/>
    </source>
</evidence>
<comment type="caution">
    <text evidence="2">The sequence shown here is derived from an EMBL/GenBank/DDBJ whole genome shotgun (WGS) entry which is preliminary data.</text>
</comment>
<proteinExistence type="predicted"/>
<sequence>MHRFIPVLPVAVALTGALAVPATAATTAAAADPRPITSPYVQAAADVSASGALRRAKNIDWVRHVNTGRYCVNVSEEVNLAFSVVSVELPNSNRRSFSTTPNGVCGPDSVTVYTYDLRGNYADNPFTVVVF</sequence>
<dbReference type="AlphaFoldDB" id="A0A0L8M8R8"/>